<dbReference type="Proteomes" id="UP001357485">
    <property type="component" value="Unassembled WGS sequence"/>
</dbReference>
<dbReference type="PANTHER" id="PTHR47843:SF2">
    <property type="entry name" value="BTB DOMAIN-CONTAINING PROTEIN"/>
    <property type="match status" value="1"/>
</dbReference>
<dbReference type="EMBL" id="JAVRRA010027105">
    <property type="protein sequence ID" value="KAK5069444.1"/>
    <property type="molecule type" value="Genomic_DNA"/>
</dbReference>
<dbReference type="PANTHER" id="PTHR47843">
    <property type="entry name" value="BTB DOMAIN-CONTAINING PROTEIN-RELATED"/>
    <property type="match status" value="1"/>
</dbReference>
<evidence type="ECO:0000313" key="1">
    <source>
        <dbReference type="EMBL" id="KAK5069444.1"/>
    </source>
</evidence>
<proteinExistence type="predicted"/>
<name>A0ABR0JT12_9PEZI</name>
<sequence>MKPHWKEAKDRLVELPEDTAEIFGIYIQWLYTKGIASLPEDPSSDSFLGEGYSLLASAYVLGEKLQDIAFKNDVVDAIMAESFNLNPNGQRLFPGCHHIKIIYDGTPKSSLARRLLVDICTTLPRDFLVDLAIAQYQHRTNSKGVVPNMADTSAYHERGESGQCL</sequence>
<accession>A0ABR0JT12</accession>
<protein>
    <recommendedName>
        <fullName evidence="3">BTB domain-containing protein</fullName>
    </recommendedName>
</protein>
<reference evidence="1 2" key="1">
    <citation type="submission" date="2023-08" db="EMBL/GenBank/DDBJ databases">
        <title>Black Yeasts Isolated from many extreme environments.</title>
        <authorList>
            <person name="Coleine C."/>
            <person name="Stajich J.E."/>
            <person name="Selbmann L."/>
        </authorList>
    </citation>
    <scope>NUCLEOTIDE SEQUENCE [LARGE SCALE GENOMIC DNA]</scope>
    <source>
        <strain evidence="1 2">CCFEE 536</strain>
    </source>
</reference>
<evidence type="ECO:0008006" key="3">
    <source>
        <dbReference type="Google" id="ProtNLM"/>
    </source>
</evidence>
<organism evidence="1 2">
    <name type="scientific">Cryomyces antarcticus</name>
    <dbReference type="NCBI Taxonomy" id="329879"/>
    <lineage>
        <taxon>Eukaryota</taxon>
        <taxon>Fungi</taxon>
        <taxon>Dikarya</taxon>
        <taxon>Ascomycota</taxon>
        <taxon>Pezizomycotina</taxon>
        <taxon>Dothideomycetes</taxon>
        <taxon>Dothideomycetes incertae sedis</taxon>
        <taxon>Cryomyces</taxon>
    </lineage>
</organism>
<gene>
    <name evidence="1" type="ORF">LTR16_009491</name>
</gene>
<comment type="caution">
    <text evidence="1">The sequence shown here is derived from an EMBL/GenBank/DDBJ whole genome shotgun (WGS) entry which is preliminary data.</text>
</comment>
<evidence type="ECO:0000313" key="2">
    <source>
        <dbReference type="Proteomes" id="UP001357485"/>
    </source>
</evidence>
<keyword evidence="2" id="KW-1185">Reference proteome</keyword>